<feature type="domain" description="M23ase beta-sheet core" evidence="2">
    <location>
        <begin position="278"/>
        <end position="373"/>
    </location>
</feature>
<evidence type="ECO:0000313" key="3">
    <source>
        <dbReference type="EMBL" id="AFU00711.1"/>
    </source>
</evidence>
<proteinExistence type="predicted"/>
<dbReference type="Gene3D" id="2.70.70.10">
    <property type="entry name" value="Glucose Permease (Domain IIA)"/>
    <property type="match status" value="1"/>
</dbReference>
<evidence type="ECO:0000313" key="4">
    <source>
        <dbReference type="Proteomes" id="UP000006304"/>
    </source>
</evidence>
<feature type="compositionally biased region" description="Basic residues" evidence="1">
    <location>
        <begin position="146"/>
        <end position="155"/>
    </location>
</feature>
<dbReference type="HOGENOM" id="CLU_029425_3_3_11"/>
<protein>
    <submittedName>
        <fullName evidence="3">Peptidase</fullName>
    </submittedName>
</protein>
<dbReference type="eggNOG" id="COG0739">
    <property type="taxonomic scope" value="Bacteria"/>
</dbReference>
<dbReference type="InterPro" id="IPR011055">
    <property type="entry name" value="Dup_hybrid_motif"/>
</dbReference>
<dbReference type="Proteomes" id="UP000006304">
    <property type="component" value="Chromosome"/>
</dbReference>
<dbReference type="InterPro" id="IPR016047">
    <property type="entry name" value="M23ase_b-sheet_dom"/>
</dbReference>
<accession>K0EZ14</accession>
<dbReference type="SUPFAM" id="SSF51261">
    <property type="entry name" value="Duplicated hybrid motif"/>
    <property type="match status" value="1"/>
</dbReference>
<feature type="compositionally biased region" description="Polar residues" evidence="1">
    <location>
        <begin position="11"/>
        <end position="30"/>
    </location>
</feature>
<dbReference type="RefSeq" id="WP_014983566.1">
    <property type="nucleotide sequence ID" value="NC_018681.1"/>
</dbReference>
<reference evidence="3 4" key="1">
    <citation type="journal article" date="2012" name="J. Bacteriol.">
        <title>Complete genome sequence of Nocardia brasiliensis HUJEG-1.</title>
        <authorList>
            <person name="Vera-Cabrera L."/>
            <person name="Ortiz-Lopez R."/>
            <person name="Elizondo-Gonzalez R."/>
            <person name="Perez-Maya A.A."/>
            <person name="Ocampo-Candiani J."/>
        </authorList>
    </citation>
    <scope>NUCLEOTIDE SEQUENCE [LARGE SCALE GENOMIC DNA]</scope>
    <source>
        <strain evidence="4">ATCC 700358</strain>
    </source>
</reference>
<dbReference type="GO" id="GO:0004222">
    <property type="term" value="F:metalloendopeptidase activity"/>
    <property type="evidence" value="ECO:0007669"/>
    <property type="project" value="TreeGrafter"/>
</dbReference>
<name>K0EZ14_NOCB7</name>
<organism evidence="3 4">
    <name type="scientific">Nocardia brasiliensis (strain ATCC 700358 / HUJEG-1)</name>
    <dbReference type="NCBI Taxonomy" id="1133849"/>
    <lineage>
        <taxon>Bacteria</taxon>
        <taxon>Bacillati</taxon>
        <taxon>Actinomycetota</taxon>
        <taxon>Actinomycetes</taxon>
        <taxon>Mycobacteriales</taxon>
        <taxon>Nocardiaceae</taxon>
        <taxon>Nocardia</taxon>
    </lineage>
</organism>
<dbReference type="InterPro" id="IPR050570">
    <property type="entry name" value="Cell_wall_metabolism_enzyme"/>
</dbReference>
<feature type="region of interest" description="Disordered" evidence="1">
    <location>
        <begin position="1"/>
        <end position="161"/>
    </location>
</feature>
<dbReference type="PANTHER" id="PTHR21666">
    <property type="entry name" value="PEPTIDASE-RELATED"/>
    <property type="match status" value="1"/>
</dbReference>
<dbReference type="CDD" id="cd12797">
    <property type="entry name" value="M23_peptidase"/>
    <property type="match status" value="1"/>
</dbReference>
<evidence type="ECO:0000259" key="2">
    <source>
        <dbReference type="Pfam" id="PF01551"/>
    </source>
</evidence>
<sequence length="389" mass="41902">MSGYGPRGFDQRNSSRLRNPDNLQQWSSYSLRRDETWPVREDHRPDRWPTTEDRWPADDDRWAAPANPRFAAEPWSTENRWPQDHWPPAEEQWAEDWPTATDEPPGDPTPTDQWTWSNDRRQSPNDHGPARHGAAEKATPAAAEPRKRRGGRHRMPPPPTALKGRAAIVAMAAGAIVAAGQDLETGSGKAPTQSVAPMALGQPQAVEVAAAGAEPHSTDPGLLAEGPATLGQFADMLQHGSKVADEIAADVQAKLRPLFVKFTSGTFTSGYGMRWGTLHPGVDVAAPIGTPIVAVEDGTVISAGPASGFGMWVRVLGDDGTVTVYGHINTALVSVGQHVTAGDEIATVGNRGETTGPHCHFEVWLNGTDRIDPLPWLATRGIGLGPERD</sequence>
<dbReference type="EMBL" id="CP003876">
    <property type="protein sequence ID" value="AFU00711.1"/>
    <property type="molecule type" value="Genomic_DNA"/>
</dbReference>
<dbReference type="Pfam" id="PF01551">
    <property type="entry name" value="Peptidase_M23"/>
    <property type="match status" value="1"/>
</dbReference>
<feature type="compositionally biased region" description="Basic and acidic residues" evidence="1">
    <location>
        <begin position="31"/>
        <end position="62"/>
    </location>
</feature>
<dbReference type="KEGG" id="nbr:O3I_013750"/>
<dbReference type="AlphaFoldDB" id="K0EZ14"/>
<evidence type="ECO:0000256" key="1">
    <source>
        <dbReference type="SAM" id="MobiDB-lite"/>
    </source>
</evidence>
<keyword evidence="4" id="KW-1185">Reference proteome</keyword>
<dbReference type="PANTHER" id="PTHR21666:SF270">
    <property type="entry name" value="MUREIN HYDROLASE ACTIVATOR ENVC"/>
    <property type="match status" value="1"/>
</dbReference>
<gene>
    <name evidence="3" type="ORF">O3I_013750</name>
</gene>
<dbReference type="STRING" id="1133849.O3I_013750"/>